<evidence type="ECO:0000256" key="5">
    <source>
        <dbReference type="ARBA" id="ARBA00022793"/>
    </source>
</evidence>
<dbReference type="Proteomes" id="UP000307756">
    <property type="component" value="Unassembled WGS sequence"/>
</dbReference>
<evidence type="ECO:0000256" key="6">
    <source>
        <dbReference type="ARBA" id="ARBA00023239"/>
    </source>
</evidence>
<sequence length="164" mass="19076">MLTIEQLNKTTEHEFMEFLGGIFEHSPWVAEKALNAKPFSSLEHLYEKMVSVVEQSPEKQKLILIKEHPNLGERIEMSPDSVSEQAGAGLKNLTPAEYDKFSTLNQQYMDKFGFPFILAVKGKNKHQIYEAMEQRVQNQREIEFQTAMKEIYKIALLRLEEKIQ</sequence>
<dbReference type="PANTHER" id="PTHR43466">
    <property type="entry name" value="2-OXO-4-HYDROXY-4-CARBOXY-5-UREIDOIMIDAZOLINE DECARBOXYLASE-RELATED"/>
    <property type="match status" value="1"/>
</dbReference>
<gene>
    <name evidence="8" type="primary">uraD</name>
    <name evidence="8" type="ORF">FA727_14225</name>
</gene>
<evidence type="ECO:0000256" key="2">
    <source>
        <dbReference type="ARBA" id="ARBA00004754"/>
    </source>
</evidence>
<reference evidence="8 9" key="1">
    <citation type="journal article" date="2011" name="J. Microbiol.">
        <title>Bacillus kyonggiensis sp. nov., isolated from soil of a lettuce field.</title>
        <authorList>
            <person name="Dong K."/>
            <person name="Lee S."/>
        </authorList>
    </citation>
    <scope>NUCLEOTIDE SEQUENCE [LARGE SCALE GENOMIC DNA]</scope>
    <source>
        <strain evidence="8 9">NB22</strain>
    </source>
</reference>
<dbReference type="InterPro" id="IPR017580">
    <property type="entry name" value="OHCU_decarboxylase-1"/>
</dbReference>
<dbReference type="InterPro" id="IPR036778">
    <property type="entry name" value="OHCU_decarboxylase_sf"/>
</dbReference>
<dbReference type="NCBIfam" id="TIGR03164">
    <property type="entry name" value="UHCUDC"/>
    <property type="match status" value="1"/>
</dbReference>
<comment type="pathway">
    <text evidence="2">Purine metabolism; urate degradation; (S)-allantoin from urate: step 3/3.</text>
</comment>
<accession>A0A4V5P363</accession>
<comment type="caution">
    <text evidence="8">The sequence shown here is derived from an EMBL/GenBank/DDBJ whole genome shotgun (WGS) entry which is preliminary data.</text>
</comment>
<organism evidence="8 9">
    <name type="scientific">Robertmurraya kyonggiensis</name>
    <dbReference type="NCBI Taxonomy" id="1037680"/>
    <lineage>
        <taxon>Bacteria</taxon>
        <taxon>Bacillati</taxon>
        <taxon>Bacillota</taxon>
        <taxon>Bacilli</taxon>
        <taxon>Bacillales</taxon>
        <taxon>Bacillaceae</taxon>
        <taxon>Robertmurraya</taxon>
    </lineage>
</organism>
<keyword evidence="9" id="KW-1185">Reference proteome</keyword>
<dbReference type="Pfam" id="PF09349">
    <property type="entry name" value="OHCU_decarbox"/>
    <property type="match status" value="1"/>
</dbReference>
<dbReference type="InterPro" id="IPR018020">
    <property type="entry name" value="OHCU_decarboxylase"/>
</dbReference>
<name>A0A4V5P363_9BACI</name>
<dbReference type="AlphaFoldDB" id="A0A4V5P363"/>
<evidence type="ECO:0000256" key="1">
    <source>
        <dbReference type="ARBA" id="ARBA00001163"/>
    </source>
</evidence>
<dbReference type="OrthoDB" id="9800909at2"/>
<keyword evidence="5" id="KW-0210">Decarboxylase</keyword>
<evidence type="ECO:0000256" key="3">
    <source>
        <dbReference type="ARBA" id="ARBA00012257"/>
    </source>
</evidence>
<comment type="catalytic activity">
    <reaction evidence="1">
        <text>5-hydroxy-2-oxo-4-ureido-2,5-dihydro-1H-imidazole-5-carboxylate + H(+) = (S)-allantoin + CO2</text>
        <dbReference type="Rhea" id="RHEA:26301"/>
        <dbReference type="ChEBI" id="CHEBI:15378"/>
        <dbReference type="ChEBI" id="CHEBI:15678"/>
        <dbReference type="ChEBI" id="CHEBI:16526"/>
        <dbReference type="ChEBI" id="CHEBI:58639"/>
        <dbReference type="EC" id="4.1.1.97"/>
    </reaction>
</comment>
<dbReference type="EMBL" id="SWBM01000003">
    <property type="protein sequence ID" value="TKC16110.1"/>
    <property type="molecule type" value="Genomic_DNA"/>
</dbReference>
<evidence type="ECO:0000259" key="7">
    <source>
        <dbReference type="Pfam" id="PF09349"/>
    </source>
</evidence>
<keyword evidence="4" id="KW-0659">Purine metabolism</keyword>
<dbReference type="GO" id="GO:0006144">
    <property type="term" value="P:purine nucleobase metabolic process"/>
    <property type="evidence" value="ECO:0007669"/>
    <property type="project" value="UniProtKB-KW"/>
</dbReference>
<dbReference type="GO" id="GO:0000255">
    <property type="term" value="P:allantoin metabolic process"/>
    <property type="evidence" value="ECO:0007669"/>
    <property type="project" value="InterPro"/>
</dbReference>
<dbReference type="EC" id="4.1.1.97" evidence="3"/>
<dbReference type="GO" id="GO:0019628">
    <property type="term" value="P:urate catabolic process"/>
    <property type="evidence" value="ECO:0007669"/>
    <property type="project" value="UniProtKB-UniPathway"/>
</dbReference>
<dbReference type="UniPathway" id="UPA00394">
    <property type="reaction ID" value="UER00652"/>
</dbReference>
<dbReference type="SUPFAM" id="SSF158694">
    <property type="entry name" value="UraD-Like"/>
    <property type="match status" value="1"/>
</dbReference>
<feature type="domain" description="Oxo-4-hydroxy-4-carboxy-5-ureidoimidazoline decarboxylase" evidence="7">
    <location>
        <begin position="8"/>
        <end position="160"/>
    </location>
</feature>
<dbReference type="Gene3D" id="1.10.3330.10">
    <property type="entry name" value="Oxo-4-hydroxy-4-carboxy-5-ureidoimidazoline decarboxylase"/>
    <property type="match status" value="1"/>
</dbReference>
<proteinExistence type="predicted"/>
<evidence type="ECO:0000313" key="9">
    <source>
        <dbReference type="Proteomes" id="UP000307756"/>
    </source>
</evidence>
<evidence type="ECO:0000313" key="8">
    <source>
        <dbReference type="EMBL" id="TKC16110.1"/>
    </source>
</evidence>
<evidence type="ECO:0000256" key="4">
    <source>
        <dbReference type="ARBA" id="ARBA00022631"/>
    </source>
</evidence>
<keyword evidence="6 8" id="KW-0456">Lyase</keyword>
<dbReference type="PANTHER" id="PTHR43466:SF1">
    <property type="entry name" value="2-OXO-4-HYDROXY-4-CARBOXY-5-UREIDOIMIDAZOLINE DECARBOXYLASE-RELATED"/>
    <property type="match status" value="1"/>
</dbReference>
<protein>
    <recommendedName>
        <fullName evidence="3">2-oxo-4-hydroxy-4-carboxy-5-ureidoimidazoline decarboxylase</fullName>
        <ecNumber evidence="3">4.1.1.97</ecNumber>
    </recommendedName>
</protein>
<dbReference type="GO" id="GO:0051997">
    <property type="term" value="F:2-oxo-4-hydroxy-4-carboxy-5-ureidoimidazoline decarboxylase activity"/>
    <property type="evidence" value="ECO:0007669"/>
    <property type="project" value="UniProtKB-EC"/>
</dbReference>